<gene>
    <name evidence="1" type="ORF">HK097_005897</name>
</gene>
<dbReference type="EMBL" id="JADGJD010000277">
    <property type="protein sequence ID" value="KAJ3052659.1"/>
    <property type="molecule type" value="Genomic_DNA"/>
</dbReference>
<organism evidence="1 2">
    <name type="scientific">Rhizophlyctis rosea</name>
    <dbReference type="NCBI Taxonomy" id="64517"/>
    <lineage>
        <taxon>Eukaryota</taxon>
        <taxon>Fungi</taxon>
        <taxon>Fungi incertae sedis</taxon>
        <taxon>Chytridiomycota</taxon>
        <taxon>Chytridiomycota incertae sedis</taxon>
        <taxon>Chytridiomycetes</taxon>
        <taxon>Rhizophlyctidales</taxon>
        <taxon>Rhizophlyctidaceae</taxon>
        <taxon>Rhizophlyctis</taxon>
    </lineage>
</organism>
<proteinExistence type="predicted"/>
<reference evidence="1" key="1">
    <citation type="submission" date="2020-05" db="EMBL/GenBank/DDBJ databases">
        <title>Phylogenomic resolution of chytrid fungi.</title>
        <authorList>
            <person name="Stajich J.E."/>
            <person name="Amses K."/>
            <person name="Simmons R."/>
            <person name="Seto K."/>
            <person name="Myers J."/>
            <person name="Bonds A."/>
            <person name="Quandt C.A."/>
            <person name="Barry K."/>
            <person name="Liu P."/>
            <person name="Grigoriev I."/>
            <person name="Longcore J.E."/>
            <person name="James T.Y."/>
        </authorList>
    </citation>
    <scope>NUCLEOTIDE SEQUENCE</scope>
    <source>
        <strain evidence="1">JEL0318</strain>
    </source>
</reference>
<protein>
    <submittedName>
        <fullName evidence="1">Uncharacterized protein</fullName>
    </submittedName>
</protein>
<evidence type="ECO:0000313" key="2">
    <source>
        <dbReference type="Proteomes" id="UP001212841"/>
    </source>
</evidence>
<sequence length="665" mass="73043">MFPRDLKLQQRPLTPVTPVPVSYRPRPPIPEDIAKAYYADLNASVNAGIRFGLTYDPTKTAIDVRRLAWSAVNMVVERGDAGWTDAQRLLDLVLGVQDMSYGPRRGYFPWTIGPASNYAKDDNSVEFTTLPLMLLWATYGQQMPAKYAEKFKPALMAAVQAVVNRNVTVSYTNIYLLSTASLLIAGHRLDPKFLSSGLKRINNFVNFAQNFGISEYTSPEYMAVDLGALYGAYHFGPPDATSSVIQALDLLWDHSALNFFPSRGSISGPHARDYEFQLGVARDVFFHRQAFFQTAQFNYGVGNDQSFAFYIKFNDDHPATRFDPLEITVSRAFETKDHGVSAWGIEGRAVMSRAWLDQSVYSIGYRYTYNYVSGGYALGTSSTPESAAQELNVRLELTGCRSVLSVIVERYDRPYGDILIPGADDKLKPTTQRPGVVTVQDRGTAVGLWNMSASAEQDGAKVLATDVLIPLDLDELWIDNVAINLDAPVSVASKIGGTVRFRKGLVCGAVKVLHATGCDSLSTTGVQVAYKPDEGGANPLSSRLVIYHTQTLPKSKNAYIPSPACDARAMLAISVKRCNAVGGISGIGKIMDAAKINRNVFTSAAKQWEVDITVNGMRAEIGWGLALKGGRILWRRANGRNYTEKVADQAVWVGKYYENGSLVGY</sequence>
<dbReference type="AlphaFoldDB" id="A0AAD5SGD2"/>
<accession>A0AAD5SGD2</accession>
<name>A0AAD5SGD2_9FUNG</name>
<dbReference type="Proteomes" id="UP001212841">
    <property type="component" value="Unassembled WGS sequence"/>
</dbReference>
<evidence type="ECO:0000313" key="1">
    <source>
        <dbReference type="EMBL" id="KAJ3052659.1"/>
    </source>
</evidence>
<comment type="caution">
    <text evidence="1">The sequence shown here is derived from an EMBL/GenBank/DDBJ whole genome shotgun (WGS) entry which is preliminary data.</text>
</comment>
<keyword evidence="2" id="KW-1185">Reference proteome</keyword>